<evidence type="ECO:0000313" key="10">
    <source>
        <dbReference type="Proteomes" id="UP001227230"/>
    </source>
</evidence>
<dbReference type="InterPro" id="IPR027417">
    <property type="entry name" value="P-loop_NTPase"/>
</dbReference>
<keyword evidence="2" id="KW-0433">Leucine-rich repeat</keyword>
<dbReference type="SUPFAM" id="SSF52540">
    <property type="entry name" value="P-loop containing nucleoside triphosphate hydrolases"/>
    <property type="match status" value="1"/>
</dbReference>
<dbReference type="PANTHER" id="PTHR11017:SF479">
    <property type="entry name" value="DISEASE RESISTANCE PROTEIN (TIR-NBS-LRR CLASS) FAMILY"/>
    <property type="match status" value="1"/>
</dbReference>
<feature type="domain" description="C-JID" evidence="7">
    <location>
        <begin position="458"/>
        <end position="522"/>
    </location>
</feature>
<gene>
    <name evidence="9" type="ORF">VitviT2T_029058</name>
</gene>
<dbReference type="Gene3D" id="3.40.50.300">
    <property type="entry name" value="P-loop containing nucleotide triphosphate hydrolases"/>
    <property type="match status" value="1"/>
</dbReference>
<sequence>MLFAYLFINYLVYFNFTFLFLSDELISCLCFKFGRHEPMLIKGIATYIWNKLFSRSSNYADQNLVGIESSIREIKSLLFTESLDVRMVGIWGMGGIGKTTLARAVYNQISHEFEACCFLENVSDYLEKQDFLSLQKKFLSQLLEDENLNIKGCISIKALLCSKKVLIVIDDVNNSKILEDLIGKHGWFGIGSRIIITTRNKQLLVTHGVNEVYEVEKLNDDNAVELFSRYAFKKAHPIDDYVELSQCIVVYAQGLPLALQVLGSFLFDKSKRQWESQLDKLKKIPKKEIQDVLRVGFDGLEDNERDIFLDIACFFQGHDKDYVMEILRSCGFFPDIGIRVLIEKSLISVVENKLMIHNLLQKMGWEIVREASPKEPGKHSRLWIHDDVNHVLTKNTGTKDVEGISLDFIMARNCTSLETISNQSFGSLLMTVRLKEHIYCPINRDGLLVPALSAVIFGSRIPDWIRYQSSGTEVKAELPPNWFNSNFLGLALCVVTVPRPGLVSLADFFGLFWRSCTLFYSTSNHASSSLGVYTCPNHLKGKVESDHLWLVYVLLPHFINGRIVFWAQLGPKIKKWFI</sequence>
<dbReference type="InterPro" id="IPR044974">
    <property type="entry name" value="Disease_R_plants"/>
</dbReference>
<dbReference type="Pfam" id="PF23282">
    <property type="entry name" value="WHD_ROQ1"/>
    <property type="match status" value="1"/>
</dbReference>
<evidence type="ECO:0000256" key="3">
    <source>
        <dbReference type="ARBA" id="ARBA00022737"/>
    </source>
</evidence>
<dbReference type="InterPro" id="IPR045344">
    <property type="entry name" value="C-JID"/>
</dbReference>
<evidence type="ECO:0000256" key="1">
    <source>
        <dbReference type="ARBA" id="ARBA00011982"/>
    </source>
</evidence>
<keyword evidence="4" id="KW-0520">NAD</keyword>
<evidence type="ECO:0000256" key="4">
    <source>
        <dbReference type="ARBA" id="ARBA00023027"/>
    </source>
</evidence>
<dbReference type="EMBL" id="CP126665">
    <property type="protein sequence ID" value="WKA11573.1"/>
    <property type="molecule type" value="Genomic_DNA"/>
</dbReference>
<name>A0ABY9DV22_VITVI</name>
<dbReference type="Gene3D" id="1.10.8.430">
    <property type="entry name" value="Helical domain of apoptotic protease-activating factors"/>
    <property type="match status" value="1"/>
</dbReference>
<evidence type="ECO:0000256" key="5">
    <source>
        <dbReference type="ARBA" id="ARBA00047304"/>
    </source>
</evidence>
<evidence type="ECO:0000259" key="6">
    <source>
        <dbReference type="Pfam" id="PF00931"/>
    </source>
</evidence>
<dbReference type="Pfam" id="PF20160">
    <property type="entry name" value="C-JID"/>
    <property type="match status" value="1"/>
</dbReference>
<evidence type="ECO:0000313" key="9">
    <source>
        <dbReference type="EMBL" id="WKA11573.1"/>
    </source>
</evidence>
<accession>A0ABY9DV22</accession>
<dbReference type="InterPro" id="IPR042197">
    <property type="entry name" value="Apaf_helical"/>
</dbReference>
<reference evidence="9 10" key="1">
    <citation type="journal article" date="2023" name="Hortic Res">
        <title>The complete reference genome for grapevine (Vitis vinifera L.) genetics and breeding.</title>
        <authorList>
            <person name="Shi X."/>
            <person name="Cao S."/>
            <person name="Wang X."/>
            <person name="Huang S."/>
            <person name="Wang Y."/>
            <person name="Liu Z."/>
            <person name="Liu W."/>
            <person name="Leng X."/>
            <person name="Peng Y."/>
            <person name="Wang N."/>
            <person name="Wang Y."/>
            <person name="Ma Z."/>
            <person name="Xu X."/>
            <person name="Zhang F."/>
            <person name="Xue H."/>
            <person name="Zhong H."/>
            <person name="Wang Y."/>
            <person name="Zhang K."/>
            <person name="Velt A."/>
            <person name="Avia K."/>
            <person name="Holtgrawe D."/>
            <person name="Grimplet J."/>
            <person name="Matus J.T."/>
            <person name="Ware D."/>
            <person name="Wu X."/>
            <person name="Wang H."/>
            <person name="Liu C."/>
            <person name="Fang Y."/>
            <person name="Rustenholz C."/>
            <person name="Cheng Z."/>
            <person name="Xiao H."/>
            <person name="Zhou Y."/>
        </authorList>
    </citation>
    <scope>NUCLEOTIDE SEQUENCE [LARGE SCALE GENOMIC DNA]</scope>
    <source>
        <strain evidence="10">cv. Pinot noir / PN40024</strain>
        <tissue evidence="9">Leaf</tissue>
    </source>
</reference>
<dbReference type="PANTHER" id="PTHR11017">
    <property type="entry name" value="LEUCINE-RICH REPEAT-CONTAINING PROTEIN"/>
    <property type="match status" value="1"/>
</dbReference>
<dbReference type="EC" id="3.2.2.6" evidence="1"/>
<evidence type="ECO:0000259" key="8">
    <source>
        <dbReference type="Pfam" id="PF23282"/>
    </source>
</evidence>
<evidence type="ECO:0000256" key="2">
    <source>
        <dbReference type="ARBA" id="ARBA00022614"/>
    </source>
</evidence>
<dbReference type="Proteomes" id="UP001227230">
    <property type="component" value="Chromosome 18"/>
</dbReference>
<dbReference type="SUPFAM" id="SSF46785">
    <property type="entry name" value="Winged helix' DNA-binding domain"/>
    <property type="match status" value="1"/>
</dbReference>
<proteinExistence type="predicted"/>
<feature type="domain" description="NB-ARC" evidence="6">
    <location>
        <begin position="68"/>
        <end position="234"/>
    </location>
</feature>
<keyword evidence="10" id="KW-1185">Reference proteome</keyword>
<organism evidence="9 10">
    <name type="scientific">Vitis vinifera</name>
    <name type="common">Grape</name>
    <dbReference type="NCBI Taxonomy" id="29760"/>
    <lineage>
        <taxon>Eukaryota</taxon>
        <taxon>Viridiplantae</taxon>
        <taxon>Streptophyta</taxon>
        <taxon>Embryophyta</taxon>
        <taxon>Tracheophyta</taxon>
        <taxon>Spermatophyta</taxon>
        <taxon>Magnoliopsida</taxon>
        <taxon>eudicotyledons</taxon>
        <taxon>Gunneridae</taxon>
        <taxon>Pentapetalae</taxon>
        <taxon>rosids</taxon>
        <taxon>Vitales</taxon>
        <taxon>Vitaceae</taxon>
        <taxon>Viteae</taxon>
        <taxon>Vitis</taxon>
    </lineage>
</organism>
<dbReference type="PRINTS" id="PR00364">
    <property type="entry name" value="DISEASERSIST"/>
</dbReference>
<evidence type="ECO:0000259" key="7">
    <source>
        <dbReference type="Pfam" id="PF20160"/>
    </source>
</evidence>
<keyword evidence="3" id="KW-0677">Repeat</keyword>
<protein>
    <recommendedName>
        <fullName evidence="1">ADP-ribosyl cyclase/cyclic ADP-ribose hydrolase</fullName>
        <ecNumber evidence="1">3.2.2.6</ecNumber>
    </recommendedName>
</protein>
<dbReference type="Pfam" id="PF00931">
    <property type="entry name" value="NB-ARC"/>
    <property type="match status" value="1"/>
</dbReference>
<dbReference type="InterPro" id="IPR002182">
    <property type="entry name" value="NB-ARC"/>
</dbReference>
<dbReference type="InterPro" id="IPR036390">
    <property type="entry name" value="WH_DNA-bd_sf"/>
</dbReference>
<feature type="domain" description="Disease resistance protein Roq1-like winged-helix" evidence="8">
    <location>
        <begin position="301"/>
        <end position="372"/>
    </location>
</feature>
<comment type="catalytic activity">
    <reaction evidence="5">
        <text>NAD(+) + H2O = ADP-D-ribose + nicotinamide + H(+)</text>
        <dbReference type="Rhea" id="RHEA:16301"/>
        <dbReference type="ChEBI" id="CHEBI:15377"/>
        <dbReference type="ChEBI" id="CHEBI:15378"/>
        <dbReference type="ChEBI" id="CHEBI:17154"/>
        <dbReference type="ChEBI" id="CHEBI:57540"/>
        <dbReference type="ChEBI" id="CHEBI:57967"/>
        <dbReference type="EC" id="3.2.2.6"/>
    </reaction>
    <physiologicalReaction direction="left-to-right" evidence="5">
        <dbReference type="Rhea" id="RHEA:16302"/>
    </physiologicalReaction>
</comment>
<dbReference type="InterPro" id="IPR058192">
    <property type="entry name" value="WHD_ROQ1-like"/>
</dbReference>